<dbReference type="OrthoDB" id="5873961at2759"/>
<evidence type="ECO:0000313" key="4">
    <source>
        <dbReference type="WBParaSite" id="ACOC_0001189301-mRNA-1"/>
    </source>
</evidence>
<sequence length="387" mass="43500">MSSSYPIPKPRTRFNVSFCCGFFTGLLTRLHFPFKNGSLNEVNTSISEEKLQNNTVERFDLLPPPLPPLLPPRPPPTTPEIKLPTESTSDPPRLPHSGRENHEIPALVPTVSPPLPCCPKGWEKTSPTYIDSNSYETVRRCHSTMPDPTCRRIDFIENPIYMSLVSFRKKAFGDVEKKTEMNGERSQTPLDTEICGPSRGDNERNIFLLSTNDMEENEDMQHSSSDFSCFSDSSHGVLEKTIPPTKSVLSSRPENFEDRNRNSMNNKCGMDSSLLDNLEKVVEIAEDPKNIDEIDNLHDENSPSTQFSSTAVAYFGNVSLHIGKRDRRKSEECIAGPFSLLECELICRDEQNITIRLSEKETGKSVIFTSDSDAETWTLLLGEVGIH</sequence>
<evidence type="ECO:0000313" key="2">
    <source>
        <dbReference type="EMBL" id="VDM63479.1"/>
    </source>
</evidence>
<proteinExistence type="predicted"/>
<feature type="region of interest" description="Disordered" evidence="1">
    <location>
        <begin position="63"/>
        <end position="97"/>
    </location>
</feature>
<feature type="region of interest" description="Disordered" evidence="1">
    <location>
        <begin position="245"/>
        <end position="270"/>
    </location>
</feature>
<feature type="region of interest" description="Disordered" evidence="1">
    <location>
        <begin position="178"/>
        <end position="197"/>
    </location>
</feature>
<dbReference type="WBParaSite" id="ACOC_0001189301-mRNA-1">
    <property type="protein sequence ID" value="ACOC_0001189301-mRNA-1"/>
    <property type="gene ID" value="ACOC_0001189301"/>
</dbReference>
<evidence type="ECO:0000313" key="3">
    <source>
        <dbReference type="Proteomes" id="UP000267027"/>
    </source>
</evidence>
<dbReference type="Proteomes" id="UP000267027">
    <property type="component" value="Unassembled WGS sequence"/>
</dbReference>
<dbReference type="EMBL" id="UYYA01004819">
    <property type="protein sequence ID" value="VDM63479.1"/>
    <property type="molecule type" value="Genomic_DNA"/>
</dbReference>
<gene>
    <name evidence="2" type="ORF">ACOC_LOCUS11894</name>
</gene>
<reference evidence="4" key="1">
    <citation type="submission" date="2017-02" db="UniProtKB">
        <authorList>
            <consortium name="WormBaseParasite"/>
        </authorList>
    </citation>
    <scope>IDENTIFICATION</scope>
</reference>
<accession>A0A0R3PZC4</accession>
<dbReference type="AlphaFoldDB" id="A0A0R3PZC4"/>
<feature type="compositionally biased region" description="Pro residues" evidence="1">
    <location>
        <begin position="63"/>
        <end position="78"/>
    </location>
</feature>
<dbReference type="STRING" id="334426.A0A0R3PZC4"/>
<organism evidence="4">
    <name type="scientific">Angiostrongylus costaricensis</name>
    <name type="common">Nematode worm</name>
    <dbReference type="NCBI Taxonomy" id="334426"/>
    <lineage>
        <taxon>Eukaryota</taxon>
        <taxon>Metazoa</taxon>
        <taxon>Ecdysozoa</taxon>
        <taxon>Nematoda</taxon>
        <taxon>Chromadorea</taxon>
        <taxon>Rhabditida</taxon>
        <taxon>Rhabditina</taxon>
        <taxon>Rhabditomorpha</taxon>
        <taxon>Strongyloidea</taxon>
        <taxon>Metastrongylidae</taxon>
        <taxon>Angiostrongylus</taxon>
    </lineage>
</organism>
<name>A0A0R3PZC4_ANGCS</name>
<keyword evidence="3" id="KW-1185">Reference proteome</keyword>
<reference evidence="2 3" key="2">
    <citation type="submission" date="2018-11" db="EMBL/GenBank/DDBJ databases">
        <authorList>
            <consortium name="Pathogen Informatics"/>
        </authorList>
    </citation>
    <scope>NUCLEOTIDE SEQUENCE [LARGE SCALE GENOMIC DNA]</scope>
    <source>
        <strain evidence="2 3">Costa Rica</strain>
    </source>
</reference>
<protein>
    <submittedName>
        <fullName evidence="4">PH domain-containing protein</fullName>
    </submittedName>
</protein>
<evidence type="ECO:0000256" key="1">
    <source>
        <dbReference type="SAM" id="MobiDB-lite"/>
    </source>
</evidence>